<sequence length="184" mass="20179">MALNPQVGFMQISKRIPFDDPNVLNAVRALYVFSNLVIAGIYYYVNTQINKKNDMTVVKYVEPAPMGSGGEPNFVATTVKAYDLQQLKALVKAQLMGVGMMCVMHFYFKYTNPLLIQSIIPLKGAFEGNLVKIHLLGHPATGDLQRPWKQAGGLMGAMQGGEIKTDKKSIEAAERAGRGGVKDE</sequence>
<feature type="transmembrane region" description="Helical" evidence="2">
    <location>
        <begin position="26"/>
        <end position="45"/>
    </location>
</feature>
<gene>
    <name evidence="3" type="ORF">K469DRAFT_755791</name>
</gene>
<dbReference type="Proteomes" id="UP000800200">
    <property type="component" value="Unassembled WGS sequence"/>
</dbReference>
<feature type="region of interest" description="Disordered" evidence="1">
    <location>
        <begin position="161"/>
        <end position="184"/>
    </location>
</feature>
<dbReference type="PANTHER" id="PTHR28112">
    <property type="entry name" value="SRP-INDEPENDENT TARGETING PROTEIN 3"/>
    <property type="match status" value="1"/>
</dbReference>
<name>A0A6A6DB81_9PEZI</name>
<evidence type="ECO:0000313" key="4">
    <source>
        <dbReference type="Proteomes" id="UP000800200"/>
    </source>
</evidence>
<dbReference type="PANTHER" id="PTHR28112:SF1">
    <property type="entry name" value="SRP-INDEPENDENT TARGETING PROTEIN 3"/>
    <property type="match status" value="1"/>
</dbReference>
<organism evidence="3 4">
    <name type="scientific">Zopfia rhizophila CBS 207.26</name>
    <dbReference type="NCBI Taxonomy" id="1314779"/>
    <lineage>
        <taxon>Eukaryota</taxon>
        <taxon>Fungi</taxon>
        <taxon>Dikarya</taxon>
        <taxon>Ascomycota</taxon>
        <taxon>Pezizomycotina</taxon>
        <taxon>Dothideomycetes</taxon>
        <taxon>Dothideomycetes incertae sedis</taxon>
        <taxon>Zopfiaceae</taxon>
        <taxon>Zopfia</taxon>
    </lineage>
</organism>
<reference evidence="3" key="1">
    <citation type="journal article" date="2020" name="Stud. Mycol.">
        <title>101 Dothideomycetes genomes: a test case for predicting lifestyles and emergence of pathogens.</title>
        <authorList>
            <person name="Haridas S."/>
            <person name="Albert R."/>
            <person name="Binder M."/>
            <person name="Bloem J."/>
            <person name="Labutti K."/>
            <person name="Salamov A."/>
            <person name="Andreopoulos B."/>
            <person name="Baker S."/>
            <person name="Barry K."/>
            <person name="Bills G."/>
            <person name="Bluhm B."/>
            <person name="Cannon C."/>
            <person name="Castanera R."/>
            <person name="Culley D."/>
            <person name="Daum C."/>
            <person name="Ezra D."/>
            <person name="Gonzalez J."/>
            <person name="Henrissat B."/>
            <person name="Kuo A."/>
            <person name="Liang C."/>
            <person name="Lipzen A."/>
            <person name="Lutzoni F."/>
            <person name="Magnuson J."/>
            <person name="Mondo S."/>
            <person name="Nolan M."/>
            <person name="Ohm R."/>
            <person name="Pangilinan J."/>
            <person name="Park H.-J."/>
            <person name="Ramirez L."/>
            <person name="Alfaro M."/>
            <person name="Sun H."/>
            <person name="Tritt A."/>
            <person name="Yoshinaga Y."/>
            <person name="Zwiers L.-H."/>
            <person name="Turgeon B."/>
            <person name="Goodwin S."/>
            <person name="Spatafora J."/>
            <person name="Crous P."/>
            <person name="Grigoriev I."/>
        </authorList>
    </citation>
    <scope>NUCLEOTIDE SEQUENCE</scope>
    <source>
        <strain evidence="3">CBS 207.26</strain>
    </source>
</reference>
<evidence type="ECO:0000256" key="2">
    <source>
        <dbReference type="SAM" id="Phobius"/>
    </source>
</evidence>
<dbReference type="GO" id="GO:0045047">
    <property type="term" value="P:protein targeting to ER"/>
    <property type="evidence" value="ECO:0007669"/>
    <property type="project" value="InterPro"/>
</dbReference>
<proteinExistence type="predicted"/>
<keyword evidence="2" id="KW-0812">Transmembrane</keyword>
<keyword evidence="4" id="KW-1185">Reference proteome</keyword>
<keyword evidence="2" id="KW-1133">Transmembrane helix</keyword>
<keyword evidence="2" id="KW-0472">Membrane</keyword>
<dbReference type="PIRSF" id="PIRSF008756">
    <property type="entry name" value="P_tr_PHO88"/>
    <property type="match status" value="1"/>
</dbReference>
<dbReference type="Pfam" id="PF10032">
    <property type="entry name" value="Pho88"/>
    <property type="match status" value="1"/>
</dbReference>
<dbReference type="EMBL" id="ML994711">
    <property type="protein sequence ID" value="KAF2176293.1"/>
    <property type="molecule type" value="Genomic_DNA"/>
</dbReference>
<accession>A0A6A6DB81</accession>
<evidence type="ECO:0000256" key="1">
    <source>
        <dbReference type="SAM" id="MobiDB-lite"/>
    </source>
</evidence>
<dbReference type="GO" id="GO:0005783">
    <property type="term" value="C:endoplasmic reticulum"/>
    <property type="evidence" value="ECO:0007669"/>
    <property type="project" value="InterPro"/>
</dbReference>
<dbReference type="InterPro" id="IPR012098">
    <property type="entry name" value="SND3_fun"/>
</dbReference>
<dbReference type="GO" id="GO:0005739">
    <property type="term" value="C:mitochondrion"/>
    <property type="evidence" value="ECO:0007669"/>
    <property type="project" value="TreeGrafter"/>
</dbReference>
<dbReference type="OrthoDB" id="18139at2759"/>
<dbReference type="AlphaFoldDB" id="A0A6A6DB81"/>
<feature type="compositionally biased region" description="Basic and acidic residues" evidence="1">
    <location>
        <begin position="163"/>
        <end position="184"/>
    </location>
</feature>
<protein>
    <submittedName>
        <fullName evidence="3">Inorganic phosphate transport PHO88</fullName>
    </submittedName>
</protein>
<evidence type="ECO:0000313" key="3">
    <source>
        <dbReference type="EMBL" id="KAF2176293.1"/>
    </source>
</evidence>